<comment type="catalytic activity">
    <reaction evidence="5">
        <text>L-seryl-[protein] + acetyl-CoA = O-acetyl-L-seryl-[protein] + CoA</text>
        <dbReference type="Rhea" id="RHEA:59392"/>
        <dbReference type="Rhea" id="RHEA-COMP:9863"/>
        <dbReference type="Rhea" id="RHEA-COMP:15352"/>
        <dbReference type="ChEBI" id="CHEBI:29999"/>
        <dbReference type="ChEBI" id="CHEBI:57287"/>
        <dbReference type="ChEBI" id="CHEBI:57288"/>
        <dbReference type="ChEBI" id="CHEBI:141128"/>
    </reaction>
    <physiologicalReaction direction="left-to-right" evidence="5">
        <dbReference type="Rhea" id="RHEA:59393"/>
    </physiologicalReaction>
</comment>
<keyword evidence="2" id="KW-0012">Acyltransferase</keyword>
<dbReference type="AlphaFoldDB" id="A0A1Y2SSB5"/>
<accession>A0A1Y2SSB5</accession>
<dbReference type="STRING" id="40578.Xbed_01189"/>
<comment type="catalytic activity">
    <reaction evidence="4">
        <text>L-threonyl-[protein] + acetyl-CoA = O-acetyl-L-threonyl-[protein] + CoA</text>
        <dbReference type="Rhea" id="RHEA:65340"/>
        <dbReference type="Rhea" id="RHEA-COMP:11060"/>
        <dbReference type="Rhea" id="RHEA-COMP:16780"/>
        <dbReference type="ChEBI" id="CHEBI:30013"/>
        <dbReference type="ChEBI" id="CHEBI:57287"/>
        <dbReference type="ChEBI" id="CHEBI:57288"/>
        <dbReference type="ChEBI" id="CHEBI:141025"/>
    </reaction>
    <physiologicalReaction direction="left-to-right" evidence="4">
        <dbReference type="Rhea" id="RHEA:65341"/>
    </physiologicalReaction>
</comment>
<evidence type="ECO:0000256" key="1">
    <source>
        <dbReference type="ARBA" id="ARBA00022679"/>
    </source>
</evidence>
<protein>
    <submittedName>
        <fullName evidence="6">Type III secretion system effector VopA, acetyltransferase</fullName>
    </submittedName>
</protein>
<keyword evidence="1 6" id="KW-0808">Transferase</keyword>
<evidence type="ECO:0000313" key="6">
    <source>
        <dbReference type="EMBL" id="OTA20661.1"/>
    </source>
</evidence>
<dbReference type="GO" id="GO:0016746">
    <property type="term" value="F:acyltransferase activity"/>
    <property type="evidence" value="ECO:0007669"/>
    <property type="project" value="UniProtKB-KW"/>
</dbReference>
<dbReference type="RefSeq" id="WP_086111994.1">
    <property type="nucleotide sequence ID" value="NZ_CAWNHF010000178.1"/>
</dbReference>
<organism evidence="6 7">
    <name type="scientific">Xenorhabdus beddingii</name>
    <dbReference type="NCBI Taxonomy" id="40578"/>
    <lineage>
        <taxon>Bacteria</taxon>
        <taxon>Pseudomonadati</taxon>
        <taxon>Pseudomonadota</taxon>
        <taxon>Gammaproteobacteria</taxon>
        <taxon>Enterobacterales</taxon>
        <taxon>Morganellaceae</taxon>
        <taxon>Xenorhabdus</taxon>
    </lineage>
</organism>
<comment type="similarity">
    <text evidence="3">Belongs to the acetyltransferase YopJ family.</text>
</comment>
<evidence type="ECO:0000256" key="3">
    <source>
        <dbReference type="ARBA" id="ARBA00023785"/>
    </source>
</evidence>
<gene>
    <name evidence="6" type="ORF">Xbed_01189</name>
</gene>
<name>A0A1Y2SSB5_9GAMM</name>
<sequence length="304" mass="35300">MYSEEELYKTSSDCFTRNQFDVISKLRSYLAIINYNIKENKQINPDFAVIADKILLPKIIELENIKRPGLNLFYAETPIALARKLTELVQKNETSARFIVGSGVESRYHFIALDYRKLGGKPSLIGIESAIINEGNEHNVPRMLIENMKLAFKLNNIDIPFVVIPSDVQKSMGECLIFSIFFCKRMFKDSIHIEKLHQNNTLMSDTFIQRGFTSSNAANAVLPPTFMKHVQARSRLDNFLSRWKESHDFIVNKKNQTLAKRFEQHKITGENQKVYSNSIEIKRKNMIESILESYNKREDFFDKK</sequence>
<proteinExistence type="inferred from homology"/>
<evidence type="ECO:0000256" key="5">
    <source>
        <dbReference type="ARBA" id="ARBA00048662"/>
    </source>
</evidence>
<dbReference type="Proteomes" id="UP000194204">
    <property type="component" value="Unassembled WGS sequence"/>
</dbReference>
<evidence type="ECO:0000256" key="4">
    <source>
        <dbReference type="ARBA" id="ARBA00048364"/>
    </source>
</evidence>
<evidence type="ECO:0000256" key="2">
    <source>
        <dbReference type="ARBA" id="ARBA00023315"/>
    </source>
</evidence>
<comment type="caution">
    <text evidence="6">The sequence shown here is derived from an EMBL/GenBank/DDBJ whole genome shotgun (WGS) entry which is preliminary data.</text>
</comment>
<dbReference type="EMBL" id="MUBK01000007">
    <property type="protein sequence ID" value="OTA20661.1"/>
    <property type="molecule type" value="Genomic_DNA"/>
</dbReference>
<dbReference type="OrthoDB" id="8888419at2"/>
<dbReference type="InterPro" id="IPR005083">
    <property type="entry name" value="YopJ-like"/>
</dbReference>
<keyword evidence="7" id="KW-1185">Reference proteome</keyword>
<reference evidence="6 7" key="1">
    <citation type="submission" date="2017-01" db="EMBL/GenBank/DDBJ databases">
        <title>Deconstructing symbiosis and pathogenesis requirements using a combined genomic-metabolomic approach.</title>
        <authorList>
            <person name="Tobias N.J."/>
            <person name="Wolff H."/>
            <person name="Djahanschiri B."/>
            <person name="Ebersberger I."/>
            <person name="Bode H.B."/>
        </authorList>
    </citation>
    <scope>NUCLEOTIDE SEQUENCE [LARGE SCALE GENOMIC DNA]</scope>
    <source>
        <strain evidence="6 7">DSM 4764</strain>
    </source>
</reference>
<dbReference type="Pfam" id="PF03421">
    <property type="entry name" value="Acetyltransf_14"/>
    <property type="match status" value="1"/>
</dbReference>
<evidence type="ECO:0000313" key="7">
    <source>
        <dbReference type="Proteomes" id="UP000194204"/>
    </source>
</evidence>